<keyword evidence="3" id="KW-1185">Reference proteome</keyword>
<dbReference type="AlphaFoldDB" id="A0A830FNA6"/>
<dbReference type="Proteomes" id="UP000765891">
    <property type="component" value="Unassembled WGS sequence"/>
</dbReference>
<evidence type="ECO:0000313" key="1">
    <source>
        <dbReference type="EMBL" id="GGM63931.1"/>
    </source>
</evidence>
<dbReference type="RefSeq" id="WP_188871027.1">
    <property type="nucleotide sequence ID" value="NZ_BMOO01000003.1"/>
</dbReference>
<gene>
    <name evidence="1" type="ORF">GCM10009017_12530</name>
    <name evidence="2" type="ORF">J2752_000491</name>
</gene>
<dbReference type="EMBL" id="BMOO01000003">
    <property type="protein sequence ID" value="GGM63931.1"/>
    <property type="molecule type" value="Genomic_DNA"/>
</dbReference>
<sequence>MALICQSCGREFPDFPDDAVEDDRLDEVVMHKFDPDGIAVSQTDYYCDLECAAEALEGGDV</sequence>
<evidence type="ECO:0008006" key="4">
    <source>
        <dbReference type="Google" id="ProtNLM"/>
    </source>
</evidence>
<evidence type="ECO:0000313" key="2">
    <source>
        <dbReference type="EMBL" id="MBP1953610.1"/>
    </source>
</evidence>
<reference evidence="1" key="1">
    <citation type="journal article" date="2014" name="Int. J. Syst. Evol. Microbiol.">
        <title>Complete genome sequence of Corynebacterium casei LMG S-19264T (=DSM 44701T), isolated from a smear-ripened cheese.</title>
        <authorList>
            <consortium name="US DOE Joint Genome Institute (JGI-PGF)"/>
            <person name="Walter F."/>
            <person name="Albersmeier A."/>
            <person name="Kalinowski J."/>
            <person name="Ruckert C."/>
        </authorList>
    </citation>
    <scope>NUCLEOTIDE SEQUENCE</scope>
    <source>
        <strain evidence="1">JCM 16108</strain>
    </source>
</reference>
<organism evidence="1 3">
    <name type="scientific">Halarchaeum rubridurum</name>
    <dbReference type="NCBI Taxonomy" id="489911"/>
    <lineage>
        <taxon>Archaea</taxon>
        <taxon>Methanobacteriati</taxon>
        <taxon>Methanobacteriota</taxon>
        <taxon>Stenosarchaea group</taxon>
        <taxon>Halobacteria</taxon>
        <taxon>Halobacteriales</taxon>
        <taxon>Halobacteriaceae</taxon>
    </lineage>
</organism>
<reference evidence="2" key="3">
    <citation type="submission" date="2021-03" db="EMBL/GenBank/DDBJ databases">
        <title>Genomic Encyclopedia of Type Strains, Phase IV (KMG-IV): sequencing the most valuable type-strain genomes for metagenomic binning, comparative biology and taxonomic classification.</title>
        <authorList>
            <person name="Goeker M."/>
        </authorList>
    </citation>
    <scope>NUCLEOTIDE SEQUENCE</scope>
    <source>
        <strain evidence="2">DSM 22443</strain>
    </source>
</reference>
<evidence type="ECO:0000313" key="3">
    <source>
        <dbReference type="Proteomes" id="UP000614609"/>
    </source>
</evidence>
<name>A0A830FNA6_9EURY</name>
<comment type="caution">
    <text evidence="1">The sequence shown here is derived from an EMBL/GenBank/DDBJ whole genome shotgun (WGS) entry which is preliminary data.</text>
</comment>
<reference evidence="1" key="2">
    <citation type="submission" date="2020-09" db="EMBL/GenBank/DDBJ databases">
        <authorList>
            <person name="Sun Q."/>
            <person name="Ohkuma M."/>
        </authorList>
    </citation>
    <scope>NUCLEOTIDE SEQUENCE</scope>
    <source>
        <strain evidence="1">JCM 16108</strain>
    </source>
</reference>
<protein>
    <recommendedName>
        <fullName evidence="4">MYM-type Zinc finger with FCS sequence motif-containing protein</fullName>
    </recommendedName>
</protein>
<dbReference type="Proteomes" id="UP000614609">
    <property type="component" value="Unassembled WGS sequence"/>
</dbReference>
<dbReference type="EMBL" id="JAGGKO010000001">
    <property type="protein sequence ID" value="MBP1953610.1"/>
    <property type="molecule type" value="Genomic_DNA"/>
</dbReference>
<proteinExistence type="predicted"/>
<accession>A0A830FNA6</accession>